<dbReference type="InterPro" id="IPR013083">
    <property type="entry name" value="Znf_RING/FYVE/PHD"/>
</dbReference>
<keyword evidence="3" id="KW-0812">Transmembrane</keyword>
<accession>A0A5J5AV34</accession>
<dbReference type="PANTHER" id="PTHR45676">
    <property type="entry name" value="RING-H2 FINGER PROTEIN ATL51-RELATED"/>
    <property type="match status" value="1"/>
</dbReference>
<keyword evidence="1" id="KW-0862">Zinc</keyword>
<dbReference type="InterPro" id="IPR001841">
    <property type="entry name" value="Znf_RING"/>
</dbReference>
<dbReference type="GO" id="GO:0016567">
    <property type="term" value="P:protein ubiquitination"/>
    <property type="evidence" value="ECO:0007669"/>
    <property type="project" value="UniProtKB-UniPathway"/>
</dbReference>
<evidence type="ECO:0000256" key="1">
    <source>
        <dbReference type="PROSITE-ProRule" id="PRU00175"/>
    </source>
</evidence>
<keyword evidence="3" id="KW-0472">Membrane</keyword>
<evidence type="ECO:0000256" key="3">
    <source>
        <dbReference type="SAM" id="Phobius"/>
    </source>
</evidence>
<evidence type="ECO:0000259" key="4">
    <source>
        <dbReference type="PROSITE" id="PS50089"/>
    </source>
</evidence>
<feature type="region of interest" description="Disordered" evidence="2">
    <location>
        <begin position="55"/>
        <end position="74"/>
    </location>
</feature>
<dbReference type="SMART" id="SM00184">
    <property type="entry name" value="RING"/>
    <property type="match status" value="1"/>
</dbReference>
<keyword evidence="1" id="KW-0863">Zinc-finger</keyword>
<organism evidence="5 6">
    <name type="scientific">Nyssa sinensis</name>
    <dbReference type="NCBI Taxonomy" id="561372"/>
    <lineage>
        <taxon>Eukaryota</taxon>
        <taxon>Viridiplantae</taxon>
        <taxon>Streptophyta</taxon>
        <taxon>Embryophyta</taxon>
        <taxon>Tracheophyta</taxon>
        <taxon>Spermatophyta</taxon>
        <taxon>Magnoliopsida</taxon>
        <taxon>eudicotyledons</taxon>
        <taxon>Gunneridae</taxon>
        <taxon>Pentapetalae</taxon>
        <taxon>asterids</taxon>
        <taxon>Cornales</taxon>
        <taxon>Nyssaceae</taxon>
        <taxon>Nyssa</taxon>
    </lineage>
</organism>
<keyword evidence="3" id="KW-1133">Transmembrane helix</keyword>
<name>A0A5J5AV34_9ASTE</name>
<dbReference type="GO" id="GO:0008270">
    <property type="term" value="F:zinc ion binding"/>
    <property type="evidence" value="ECO:0007669"/>
    <property type="project" value="UniProtKB-KW"/>
</dbReference>
<protein>
    <recommendedName>
        <fullName evidence="4">RING-type domain-containing protein</fullName>
    </recommendedName>
</protein>
<sequence length="162" mass="18494">MGDVPNPASPAVPPPESNLPMLYYGLVVVGTAAVVLAAYNIIFLRWCADQQRRSRQGMSRNRQPAASSSRSFDNPNIQLVSSFKYKKEGMAQDQGHDYEYEYEYECPVCLSVFEEDEEVKQLPRCKHSFHAPCIDMWLYSHLDCPVCRAPVEPPVLHRRDSR</sequence>
<keyword evidence="1" id="KW-0479">Metal-binding</keyword>
<dbReference type="PANTHER" id="PTHR45676:SF84">
    <property type="entry name" value="RING-TYPE DOMAIN-CONTAINING PROTEIN"/>
    <property type="match status" value="1"/>
</dbReference>
<dbReference type="Gene3D" id="3.30.40.10">
    <property type="entry name" value="Zinc/RING finger domain, C3HC4 (zinc finger)"/>
    <property type="match status" value="1"/>
</dbReference>
<dbReference type="Proteomes" id="UP000325577">
    <property type="component" value="Linkage Group LG17"/>
</dbReference>
<dbReference type="UniPathway" id="UPA00143"/>
<dbReference type="PROSITE" id="PS50089">
    <property type="entry name" value="ZF_RING_2"/>
    <property type="match status" value="1"/>
</dbReference>
<dbReference type="CDD" id="cd16461">
    <property type="entry name" value="RING-H2_EL5-like"/>
    <property type="match status" value="1"/>
</dbReference>
<dbReference type="AlphaFoldDB" id="A0A5J5AV34"/>
<evidence type="ECO:0000256" key="2">
    <source>
        <dbReference type="SAM" id="MobiDB-lite"/>
    </source>
</evidence>
<evidence type="ECO:0000313" key="5">
    <source>
        <dbReference type="EMBL" id="KAA8534793.1"/>
    </source>
</evidence>
<reference evidence="5 6" key="1">
    <citation type="submission" date="2019-09" db="EMBL/GenBank/DDBJ databases">
        <title>A chromosome-level genome assembly of the Chinese tupelo Nyssa sinensis.</title>
        <authorList>
            <person name="Yang X."/>
            <person name="Kang M."/>
            <person name="Yang Y."/>
            <person name="Xiong H."/>
            <person name="Wang M."/>
            <person name="Zhang Z."/>
            <person name="Wang Z."/>
            <person name="Wu H."/>
            <person name="Ma T."/>
            <person name="Liu J."/>
            <person name="Xi Z."/>
        </authorList>
    </citation>
    <scope>NUCLEOTIDE SEQUENCE [LARGE SCALE GENOMIC DNA]</scope>
    <source>
        <strain evidence="5">J267</strain>
        <tissue evidence="5">Leaf</tissue>
    </source>
</reference>
<keyword evidence="6" id="KW-1185">Reference proteome</keyword>
<dbReference type="FunFam" id="3.30.40.10:FF:000609">
    <property type="entry name" value="RING-H2 finger protein ATL1"/>
    <property type="match status" value="1"/>
</dbReference>
<feature type="transmembrane region" description="Helical" evidence="3">
    <location>
        <begin position="22"/>
        <end position="48"/>
    </location>
</feature>
<evidence type="ECO:0000313" key="6">
    <source>
        <dbReference type="Proteomes" id="UP000325577"/>
    </source>
</evidence>
<dbReference type="Pfam" id="PF13639">
    <property type="entry name" value="zf-RING_2"/>
    <property type="match status" value="1"/>
</dbReference>
<gene>
    <name evidence="5" type="ORF">F0562_029765</name>
</gene>
<dbReference type="SUPFAM" id="SSF57850">
    <property type="entry name" value="RING/U-box"/>
    <property type="match status" value="1"/>
</dbReference>
<feature type="compositionally biased region" description="Polar residues" evidence="2">
    <location>
        <begin position="56"/>
        <end position="74"/>
    </location>
</feature>
<feature type="domain" description="RING-type" evidence="4">
    <location>
        <begin position="106"/>
        <end position="148"/>
    </location>
</feature>
<proteinExistence type="predicted"/>
<dbReference type="EMBL" id="CM018040">
    <property type="protein sequence ID" value="KAA8534793.1"/>
    <property type="molecule type" value="Genomic_DNA"/>
</dbReference>
<dbReference type="OrthoDB" id="9984778at2759"/>